<dbReference type="EMBL" id="CAQQ02173374">
    <property type="status" value="NOT_ANNOTATED_CDS"/>
    <property type="molecule type" value="Genomic_DNA"/>
</dbReference>
<sequence length="40" mass="4652">MDCPKNYVGQTSQRIAKRIQQHALTCKDSKHKDKSSYQDN</sequence>
<evidence type="ECO:0000313" key="2">
    <source>
        <dbReference type="Proteomes" id="UP000015102"/>
    </source>
</evidence>
<dbReference type="EMBL" id="CAQQ02173373">
    <property type="status" value="NOT_ANNOTATED_CDS"/>
    <property type="molecule type" value="Genomic_DNA"/>
</dbReference>
<reference evidence="1" key="2">
    <citation type="submission" date="2015-06" db="UniProtKB">
        <authorList>
            <consortium name="EnsemblMetazoa"/>
        </authorList>
    </citation>
    <scope>IDENTIFICATION</scope>
</reference>
<accession>T1GW71</accession>
<dbReference type="HOGENOM" id="CLU_3299934_0_0_1"/>
<reference evidence="2" key="1">
    <citation type="submission" date="2013-02" db="EMBL/GenBank/DDBJ databases">
        <authorList>
            <person name="Hughes D."/>
        </authorList>
    </citation>
    <scope>NUCLEOTIDE SEQUENCE</scope>
    <source>
        <strain>Durham</strain>
        <strain evidence="2">NC isolate 2 -- Noor lab</strain>
    </source>
</reference>
<proteinExistence type="predicted"/>
<organism evidence="1 2">
    <name type="scientific">Megaselia scalaris</name>
    <name type="common">Humpbacked fly</name>
    <name type="synonym">Phora scalaris</name>
    <dbReference type="NCBI Taxonomy" id="36166"/>
    <lineage>
        <taxon>Eukaryota</taxon>
        <taxon>Metazoa</taxon>
        <taxon>Ecdysozoa</taxon>
        <taxon>Arthropoda</taxon>
        <taxon>Hexapoda</taxon>
        <taxon>Insecta</taxon>
        <taxon>Pterygota</taxon>
        <taxon>Neoptera</taxon>
        <taxon>Endopterygota</taxon>
        <taxon>Diptera</taxon>
        <taxon>Brachycera</taxon>
        <taxon>Muscomorpha</taxon>
        <taxon>Platypezoidea</taxon>
        <taxon>Phoridae</taxon>
        <taxon>Megaseliini</taxon>
        <taxon>Megaselia</taxon>
    </lineage>
</organism>
<dbReference type="Proteomes" id="UP000015102">
    <property type="component" value="Unassembled WGS sequence"/>
</dbReference>
<protein>
    <submittedName>
        <fullName evidence="1">Uncharacterized protein</fullName>
    </submittedName>
</protein>
<evidence type="ECO:0000313" key="1">
    <source>
        <dbReference type="EnsemblMetazoa" id="MESCA008043-PA"/>
    </source>
</evidence>
<dbReference type="AlphaFoldDB" id="T1GW71"/>
<dbReference type="EnsemblMetazoa" id="MESCA008043-RA">
    <property type="protein sequence ID" value="MESCA008043-PA"/>
    <property type="gene ID" value="MESCA008043"/>
</dbReference>
<keyword evidence="2" id="KW-1185">Reference proteome</keyword>
<name>T1GW71_MEGSC</name>